<organism evidence="3 4">
    <name type="scientific">Amycolatopsis umgeniensis</name>
    <dbReference type="NCBI Taxonomy" id="336628"/>
    <lineage>
        <taxon>Bacteria</taxon>
        <taxon>Bacillati</taxon>
        <taxon>Actinomycetota</taxon>
        <taxon>Actinomycetes</taxon>
        <taxon>Pseudonocardiales</taxon>
        <taxon>Pseudonocardiaceae</taxon>
        <taxon>Amycolatopsis</taxon>
    </lineage>
</organism>
<dbReference type="AlphaFoldDB" id="A0A841AUV9"/>
<evidence type="ECO:0000256" key="2">
    <source>
        <dbReference type="SAM" id="Phobius"/>
    </source>
</evidence>
<feature type="region of interest" description="Disordered" evidence="1">
    <location>
        <begin position="71"/>
        <end position="122"/>
    </location>
</feature>
<keyword evidence="2" id="KW-0472">Membrane</keyword>
<feature type="compositionally biased region" description="Low complexity" evidence="1">
    <location>
        <begin position="71"/>
        <end position="82"/>
    </location>
</feature>
<feature type="region of interest" description="Disordered" evidence="1">
    <location>
        <begin position="1"/>
        <end position="41"/>
    </location>
</feature>
<keyword evidence="2" id="KW-0812">Transmembrane</keyword>
<dbReference type="RefSeq" id="WP_184895275.1">
    <property type="nucleotide sequence ID" value="NZ_JACHMX010000001.1"/>
</dbReference>
<accession>A0A841AUV9</accession>
<gene>
    <name evidence="3" type="ORF">HDA45_002746</name>
</gene>
<dbReference type="Proteomes" id="UP000580861">
    <property type="component" value="Unassembled WGS sequence"/>
</dbReference>
<dbReference type="EMBL" id="JACHMX010000001">
    <property type="protein sequence ID" value="MBB5852659.1"/>
    <property type="molecule type" value="Genomic_DNA"/>
</dbReference>
<reference evidence="3 4" key="1">
    <citation type="submission" date="2020-08" db="EMBL/GenBank/DDBJ databases">
        <title>Sequencing the genomes of 1000 actinobacteria strains.</title>
        <authorList>
            <person name="Klenk H.-P."/>
        </authorList>
    </citation>
    <scope>NUCLEOTIDE SEQUENCE [LARGE SCALE GENOMIC DNA]</scope>
    <source>
        <strain evidence="3 4">DSM 45272</strain>
    </source>
</reference>
<protein>
    <recommendedName>
        <fullName evidence="5">DUF3558 domain-containing protein</fullName>
    </recommendedName>
</protein>
<feature type="transmembrane region" description="Helical" evidence="2">
    <location>
        <begin position="44"/>
        <end position="67"/>
    </location>
</feature>
<evidence type="ECO:0000256" key="1">
    <source>
        <dbReference type="SAM" id="MobiDB-lite"/>
    </source>
</evidence>
<comment type="caution">
    <text evidence="3">The sequence shown here is derived from an EMBL/GenBank/DDBJ whole genome shotgun (WGS) entry which is preliminary data.</text>
</comment>
<keyword evidence="2" id="KW-1133">Transmembrane helix</keyword>
<evidence type="ECO:0008006" key="5">
    <source>
        <dbReference type="Google" id="ProtNLM"/>
    </source>
</evidence>
<proteinExistence type="predicted"/>
<feature type="compositionally biased region" description="Pro residues" evidence="1">
    <location>
        <begin position="1"/>
        <end position="19"/>
    </location>
</feature>
<keyword evidence="4" id="KW-1185">Reference proteome</keyword>
<feature type="compositionally biased region" description="Pro residues" evidence="1">
    <location>
        <begin position="27"/>
        <end position="38"/>
    </location>
</feature>
<sequence>MQPGPPYQQGPQQPYPPQGYPQQGYPGYPPPGYGPPPKKSNTGLIVGIAIGAVVLLGGGGVAAFLLLSGDSGSSSTAAPTSSKKVGPPDKYTSMPGCQKIGNGVRNLPPLETPKGEEPASTSAQDIVYTASSCSWRESGAPSALVTMYLSKSKEPGTGAGEAWAKAGYDNAMDDGGEVIPSMAKATKAGYNEIRSDGQCSIKFYQGNVEAQIIVSGAEPSKPIDQKLCRENALKVAKATSEAIGS</sequence>
<evidence type="ECO:0000313" key="3">
    <source>
        <dbReference type="EMBL" id="MBB5852659.1"/>
    </source>
</evidence>
<name>A0A841AUV9_9PSEU</name>
<evidence type="ECO:0000313" key="4">
    <source>
        <dbReference type="Proteomes" id="UP000580861"/>
    </source>
</evidence>